<dbReference type="InterPro" id="IPR050887">
    <property type="entry name" value="Beta-mannosidase_GH2"/>
</dbReference>
<proteinExistence type="predicted"/>
<evidence type="ECO:0000313" key="7">
    <source>
        <dbReference type="Proteomes" id="UP001501094"/>
    </source>
</evidence>
<dbReference type="Proteomes" id="UP001501094">
    <property type="component" value="Unassembled WGS sequence"/>
</dbReference>
<name>A0ABP4ZWS3_9MICO</name>
<dbReference type="EC" id="3.2.1.25" evidence="2"/>
<evidence type="ECO:0000256" key="3">
    <source>
        <dbReference type="ARBA" id="ARBA00022801"/>
    </source>
</evidence>
<dbReference type="GO" id="GO:0016787">
    <property type="term" value="F:hydrolase activity"/>
    <property type="evidence" value="ECO:0007669"/>
    <property type="project" value="UniProtKB-KW"/>
</dbReference>
<keyword evidence="4" id="KW-0326">Glycosidase</keyword>
<dbReference type="InterPro" id="IPR013783">
    <property type="entry name" value="Ig-like_fold"/>
</dbReference>
<dbReference type="InterPro" id="IPR017853">
    <property type="entry name" value="GH"/>
</dbReference>
<dbReference type="SUPFAM" id="SSF49785">
    <property type="entry name" value="Galactose-binding domain-like"/>
    <property type="match status" value="1"/>
</dbReference>
<dbReference type="SUPFAM" id="SSF49303">
    <property type="entry name" value="beta-Galactosidase/glucuronidase domain"/>
    <property type="match status" value="1"/>
</dbReference>
<dbReference type="EMBL" id="BAAANL010000010">
    <property type="protein sequence ID" value="GAA1875247.1"/>
    <property type="molecule type" value="Genomic_DNA"/>
</dbReference>
<evidence type="ECO:0000259" key="5">
    <source>
        <dbReference type="Pfam" id="PF22666"/>
    </source>
</evidence>
<dbReference type="PANTHER" id="PTHR43730">
    <property type="entry name" value="BETA-MANNOSIDASE"/>
    <property type="match status" value="1"/>
</dbReference>
<comment type="catalytic activity">
    <reaction evidence="1">
        <text>Hydrolysis of terminal, non-reducing beta-D-mannose residues in beta-D-mannosides.</text>
        <dbReference type="EC" id="3.2.1.25"/>
    </reaction>
</comment>
<organism evidence="6 7">
    <name type="scientific">Myceligenerans crystallogenes</name>
    <dbReference type="NCBI Taxonomy" id="316335"/>
    <lineage>
        <taxon>Bacteria</taxon>
        <taxon>Bacillati</taxon>
        <taxon>Actinomycetota</taxon>
        <taxon>Actinomycetes</taxon>
        <taxon>Micrococcales</taxon>
        <taxon>Promicromonosporaceae</taxon>
        <taxon>Myceligenerans</taxon>
    </lineage>
</organism>
<evidence type="ECO:0000256" key="4">
    <source>
        <dbReference type="ARBA" id="ARBA00023295"/>
    </source>
</evidence>
<reference evidence="7" key="1">
    <citation type="journal article" date="2019" name="Int. J. Syst. Evol. Microbiol.">
        <title>The Global Catalogue of Microorganisms (GCM) 10K type strain sequencing project: providing services to taxonomists for standard genome sequencing and annotation.</title>
        <authorList>
            <consortium name="The Broad Institute Genomics Platform"/>
            <consortium name="The Broad Institute Genome Sequencing Center for Infectious Disease"/>
            <person name="Wu L."/>
            <person name="Ma J."/>
        </authorList>
    </citation>
    <scope>NUCLEOTIDE SEQUENCE [LARGE SCALE GENOMIC DNA]</scope>
    <source>
        <strain evidence="7">JCM 14326</strain>
    </source>
</reference>
<evidence type="ECO:0000256" key="1">
    <source>
        <dbReference type="ARBA" id="ARBA00000829"/>
    </source>
</evidence>
<evidence type="ECO:0000256" key="2">
    <source>
        <dbReference type="ARBA" id="ARBA00012754"/>
    </source>
</evidence>
<dbReference type="InterPro" id="IPR054593">
    <property type="entry name" value="Beta-mannosidase-like_N2"/>
</dbReference>
<accession>A0ABP4ZWS3</accession>
<dbReference type="Gene3D" id="2.60.40.10">
    <property type="entry name" value="Immunoglobulins"/>
    <property type="match status" value="1"/>
</dbReference>
<gene>
    <name evidence="6" type="ORF">GCM10009751_38710</name>
</gene>
<dbReference type="InterPro" id="IPR008979">
    <property type="entry name" value="Galactose-bd-like_sf"/>
</dbReference>
<dbReference type="Pfam" id="PF22666">
    <property type="entry name" value="Glyco_hydro_2_N2"/>
    <property type="match status" value="1"/>
</dbReference>
<feature type="domain" description="Beta-mannosidase-like galactose-binding" evidence="5">
    <location>
        <begin position="36"/>
        <end position="190"/>
    </location>
</feature>
<dbReference type="SUPFAM" id="SSF51445">
    <property type="entry name" value="(Trans)glycosidases"/>
    <property type="match status" value="1"/>
</dbReference>
<protein>
    <recommendedName>
        <fullName evidence="2">beta-mannosidase</fullName>
        <ecNumber evidence="2">3.2.1.25</ecNumber>
    </recommendedName>
</protein>
<sequence>MTYLPATFRALHERWSLTAPSPGTVPEPITATLAAGIPAEVPGEAHLDLLRAGLIADPFDGANEAGQQWIGDTDWTYSTTFAWSDDGAARHDLVAHGLDTVAAVELNGVLLGRTENMHRSYRWDVRAALREGENTLTVSFTAPVPEAAARAARDGALPRVNHHEYNQLRKMACSFGWDWGIDVAGAGIWKPIGLDSWSGARITSVRPLVDVTAGDGAHDGHLEVHVGIERDGVRGDVEVPVALAVTGPDGRVLHAAGSVAPGQDSATVRLTVPGVRRWWPAGYGDQPLYDVEVSLPPVVGEPSGVPASDAARWAGRVGFRTVALDTSDDDGGAAFRLLVNGERVLVRGVNWIPDHAFLTRVDRDRYARRISDAAEANVNLLRVWGGGIYESDDLYDLADERGLLVWQDFPFACAAYGEDERMRAEVEAEARENIARLSPHPSLVLWNGNNENTVAWVDWGWAGRLAGRPWGDHYYSELLPGLLTELDPTRPYSPASPYSFGDYRSPNDERYGTVHVWDVWNREDYTAYARWRPRFVAEFGFQGPPAWSTLTGVVHDEPLDPFGEQMLVHQKANLGNAKLRRGWTGHLPDPRSIEDWHWTSQLNQAHAIRFGVEHFRSLTPYNTGTVLWQLNDNWPVVSWAAVDFAGHRKPLWHALRDVYAPRLATLQPRASQEAAANTWEGTEPEPDVLALVLVNDTAEPYRGSFVVTREDFGGAVLAKVVLDVTVPARGAATVEIPSGVAVFEDPGSEVLVAVAGEEDAGFAPSYRYGAEVAGQRLEPRPLRVVADADAVDGGCELHVSATSLARDVFCHADTVDADARADRGMITLRAGESATLRIASPAGADPAAFAAAVRCANDLTGPAGPGVPGRA</sequence>
<evidence type="ECO:0000313" key="6">
    <source>
        <dbReference type="EMBL" id="GAA1875247.1"/>
    </source>
</evidence>
<dbReference type="PANTHER" id="PTHR43730:SF1">
    <property type="entry name" value="BETA-MANNOSIDASE"/>
    <property type="match status" value="1"/>
</dbReference>
<dbReference type="Gene3D" id="2.60.120.260">
    <property type="entry name" value="Galactose-binding domain-like"/>
    <property type="match status" value="1"/>
</dbReference>
<dbReference type="InterPro" id="IPR036156">
    <property type="entry name" value="Beta-gal/glucu_dom_sf"/>
</dbReference>
<dbReference type="Gene3D" id="3.20.20.80">
    <property type="entry name" value="Glycosidases"/>
    <property type="match status" value="1"/>
</dbReference>
<comment type="caution">
    <text evidence="6">The sequence shown here is derived from an EMBL/GenBank/DDBJ whole genome shotgun (WGS) entry which is preliminary data.</text>
</comment>
<keyword evidence="7" id="KW-1185">Reference proteome</keyword>
<dbReference type="RefSeq" id="WP_344106238.1">
    <property type="nucleotide sequence ID" value="NZ_BAAANL010000010.1"/>
</dbReference>
<keyword evidence="3 6" id="KW-0378">Hydrolase</keyword>